<accession>A0A2H3B490</accession>
<reference evidence="2" key="1">
    <citation type="journal article" date="2017" name="Nat. Ecol. Evol.">
        <title>Genome expansion and lineage-specific genetic innovations in the forest pathogenic fungi Armillaria.</title>
        <authorList>
            <person name="Sipos G."/>
            <person name="Prasanna A.N."/>
            <person name="Walter M.C."/>
            <person name="O'Connor E."/>
            <person name="Balint B."/>
            <person name="Krizsan K."/>
            <person name="Kiss B."/>
            <person name="Hess J."/>
            <person name="Varga T."/>
            <person name="Slot J."/>
            <person name="Riley R."/>
            <person name="Boka B."/>
            <person name="Rigling D."/>
            <person name="Barry K."/>
            <person name="Lee J."/>
            <person name="Mihaltcheva S."/>
            <person name="LaButti K."/>
            <person name="Lipzen A."/>
            <person name="Waldron R."/>
            <person name="Moloney N.M."/>
            <person name="Sperisen C."/>
            <person name="Kredics L."/>
            <person name="Vagvoelgyi C."/>
            <person name="Patrignani A."/>
            <person name="Fitzpatrick D."/>
            <person name="Nagy I."/>
            <person name="Doyle S."/>
            <person name="Anderson J.B."/>
            <person name="Grigoriev I.V."/>
            <person name="Gueldener U."/>
            <person name="Muensterkoetter M."/>
            <person name="Nagy L.G."/>
        </authorList>
    </citation>
    <scope>NUCLEOTIDE SEQUENCE [LARGE SCALE GENOMIC DNA]</scope>
    <source>
        <strain evidence="2">28-4</strain>
    </source>
</reference>
<name>A0A2H3B490_9AGAR</name>
<proteinExistence type="predicted"/>
<evidence type="ECO:0000313" key="2">
    <source>
        <dbReference type="Proteomes" id="UP000218334"/>
    </source>
</evidence>
<dbReference type="AlphaFoldDB" id="A0A2H3B490"/>
<gene>
    <name evidence="1" type="ORF">ARMSODRAFT_981245</name>
</gene>
<organism evidence="1 2">
    <name type="scientific">Armillaria solidipes</name>
    <dbReference type="NCBI Taxonomy" id="1076256"/>
    <lineage>
        <taxon>Eukaryota</taxon>
        <taxon>Fungi</taxon>
        <taxon>Dikarya</taxon>
        <taxon>Basidiomycota</taxon>
        <taxon>Agaricomycotina</taxon>
        <taxon>Agaricomycetes</taxon>
        <taxon>Agaricomycetidae</taxon>
        <taxon>Agaricales</taxon>
        <taxon>Marasmiineae</taxon>
        <taxon>Physalacriaceae</taxon>
        <taxon>Armillaria</taxon>
    </lineage>
</organism>
<dbReference type="Proteomes" id="UP000218334">
    <property type="component" value="Unassembled WGS sequence"/>
</dbReference>
<protein>
    <submittedName>
        <fullName evidence="1">Uncharacterized protein</fullName>
    </submittedName>
</protein>
<dbReference type="EMBL" id="KZ293472">
    <property type="protein sequence ID" value="PBK61872.1"/>
    <property type="molecule type" value="Genomic_DNA"/>
</dbReference>
<evidence type="ECO:0000313" key="1">
    <source>
        <dbReference type="EMBL" id="PBK61872.1"/>
    </source>
</evidence>
<keyword evidence="2" id="KW-1185">Reference proteome</keyword>
<sequence length="256" mass="29038">MKRIVNEAYSIDLDKLSSTSVGIEALNTSENFPENLRELGYRYGGNGHLRDVDLTRYQGIHPLHMPTEAFPLSLIQVWLLIAPSPTTIALPFDDIETRLCLCTRQSRCPSCKIRLASRLYTRDTQYDFIALFAFESMANSTLADYHSLGMETRLGSATMMTIAMLPLLAGEMLTLVLIDSSLVASDQDVRCTHNKSGLWSWHLLRVRVMLRREATTELGEQTSVNKPTRDLIEMEPSLYTSLGPLTVLYKQIWYRV</sequence>